<dbReference type="InterPro" id="IPR052026">
    <property type="entry name" value="ExeA_AAA_ATPase_DNA-bind"/>
</dbReference>
<dbReference type="EMBL" id="UINC01079986">
    <property type="protein sequence ID" value="SVC22510.1"/>
    <property type="molecule type" value="Genomic_DNA"/>
</dbReference>
<dbReference type="PANTHER" id="PTHR35894:SF1">
    <property type="entry name" value="PHOSPHORIBULOKINASE _ URIDINE KINASE FAMILY"/>
    <property type="match status" value="1"/>
</dbReference>
<dbReference type="AlphaFoldDB" id="A0A382KDD8"/>
<feature type="domain" description="AAA+ ATPase" evidence="1">
    <location>
        <begin position="1"/>
        <end position="143"/>
    </location>
</feature>
<dbReference type="SUPFAM" id="SSF52540">
    <property type="entry name" value="P-loop containing nucleoside triphosphate hydrolases"/>
    <property type="match status" value="1"/>
</dbReference>
<reference evidence="2" key="1">
    <citation type="submission" date="2018-05" db="EMBL/GenBank/DDBJ databases">
        <authorList>
            <person name="Lanie J.A."/>
            <person name="Ng W.-L."/>
            <person name="Kazmierczak K.M."/>
            <person name="Andrzejewski T.M."/>
            <person name="Davidsen T.M."/>
            <person name="Wayne K.J."/>
            <person name="Tettelin H."/>
            <person name="Glass J.I."/>
            <person name="Rusch D."/>
            <person name="Podicherti R."/>
            <person name="Tsui H.-C.T."/>
            <person name="Winkler M.E."/>
        </authorList>
    </citation>
    <scope>NUCLEOTIDE SEQUENCE</scope>
</reference>
<dbReference type="Pfam" id="PF13401">
    <property type="entry name" value="AAA_22"/>
    <property type="match status" value="1"/>
</dbReference>
<evidence type="ECO:0000259" key="1">
    <source>
        <dbReference type="SMART" id="SM00382"/>
    </source>
</evidence>
<name>A0A382KDD8_9ZZZZ</name>
<organism evidence="2">
    <name type="scientific">marine metagenome</name>
    <dbReference type="NCBI Taxonomy" id="408172"/>
    <lineage>
        <taxon>unclassified sequences</taxon>
        <taxon>metagenomes</taxon>
        <taxon>ecological metagenomes</taxon>
    </lineage>
</organism>
<dbReference type="SMART" id="SM00382">
    <property type="entry name" value="AAA"/>
    <property type="match status" value="1"/>
</dbReference>
<protein>
    <recommendedName>
        <fullName evidence="1">AAA+ ATPase domain-containing protein</fullName>
    </recommendedName>
</protein>
<evidence type="ECO:0000313" key="2">
    <source>
        <dbReference type="EMBL" id="SVC22510.1"/>
    </source>
</evidence>
<dbReference type="InterPro" id="IPR049945">
    <property type="entry name" value="AAA_22"/>
</dbReference>
<proteinExistence type="predicted"/>
<dbReference type="Gene3D" id="3.40.50.300">
    <property type="entry name" value="P-loop containing nucleotide triphosphate hydrolases"/>
    <property type="match status" value="1"/>
</dbReference>
<dbReference type="GO" id="GO:0016887">
    <property type="term" value="F:ATP hydrolysis activity"/>
    <property type="evidence" value="ECO:0007669"/>
    <property type="project" value="InterPro"/>
</dbReference>
<gene>
    <name evidence="2" type="ORF">METZ01_LOCUS275364</name>
</gene>
<dbReference type="InterPro" id="IPR003593">
    <property type="entry name" value="AAA+_ATPase"/>
</dbReference>
<accession>A0A382KDD8</accession>
<sequence>MLSGDSGCGKTMIARSLLHELDPSRTEIPLMSNPCRDGEDFLREILYQLGDDSASDLDRQRTVHRIHEIVYDAHAQGKETIVVVDEAQLLLEVSIFDEMRLLLNLQLDDAFLITLLLVGQSPLIESIRKHPGLDQRIATRGALRPLSHEGTHAYVDFRLTTAGREDPVFHTDAVDLIHQHTSGVSRKINNICDIALVIGFSRKLQGIDADWVERLIQAERSDGT</sequence>
<dbReference type="PANTHER" id="PTHR35894">
    <property type="entry name" value="GENERAL SECRETION PATHWAY PROTEIN A-RELATED"/>
    <property type="match status" value="1"/>
</dbReference>
<dbReference type="InterPro" id="IPR027417">
    <property type="entry name" value="P-loop_NTPase"/>
</dbReference>